<dbReference type="PANTHER" id="PTHR46796:SF13">
    <property type="entry name" value="HTH-TYPE TRANSCRIPTIONAL ACTIVATOR RHAS"/>
    <property type="match status" value="1"/>
</dbReference>
<dbReference type="Pfam" id="PF12833">
    <property type="entry name" value="HTH_18"/>
    <property type="match status" value="1"/>
</dbReference>
<keyword evidence="3" id="KW-0804">Transcription</keyword>
<evidence type="ECO:0000313" key="7">
    <source>
        <dbReference type="Proteomes" id="UP000028294"/>
    </source>
</evidence>
<gene>
    <name evidence="5" type="ORF">EE52_0206705</name>
    <name evidence="6" type="ORF">IA74_015565</name>
</gene>
<dbReference type="AlphaFoldDB" id="A0A0I9UT11"/>
<dbReference type="EMBL" id="JMZZ02000101">
    <property type="protein sequence ID" value="KFX75419.1"/>
    <property type="molecule type" value="Genomic_DNA"/>
</dbReference>
<dbReference type="Pfam" id="PF20240">
    <property type="entry name" value="DUF6597"/>
    <property type="match status" value="1"/>
</dbReference>
<accession>A0A0I9UT11</accession>
<dbReference type="EMBL" id="CP036553">
    <property type="protein sequence ID" value="QCQ37413.1"/>
    <property type="molecule type" value="Genomic_DNA"/>
</dbReference>
<evidence type="ECO:0000256" key="2">
    <source>
        <dbReference type="ARBA" id="ARBA00023125"/>
    </source>
</evidence>
<evidence type="ECO:0000313" key="6">
    <source>
        <dbReference type="EMBL" id="QCQ37413.1"/>
    </source>
</evidence>
<dbReference type="InterPro" id="IPR046532">
    <property type="entry name" value="DUF6597"/>
</dbReference>
<reference evidence="5" key="2">
    <citation type="submission" date="2014-07" db="EMBL/GenBank/DDBJ databases">
        <title>Genetics and epidemiology of antimicrobial resistance in B. fragilis group.</title>
        <authorList>
            <person name="Sydenham T.V."/>
            <person name="Hasman H."/>
            <person name="Kemp M."/>
            <person name="Justesen U.S."/>
        </authorList>
    </citation>
    <scope>NUCLEOTIDE SEQUENCE [LARGE SCALE GENOMIC DNA]</scope>
    <source>
        <strain evidence="5">DCMOUH0018B</strain>
    </source>
</reference>
<dbReference type="InterPro" id="IPR050204">
    <property type="entry name" value="AraC_XylS_family_regulators"/>
</dbReference>
<evidence type="ECO:0000256" key="3">
    <source>
        <dbReference type="ARBA" id="ARBA00023163"/>
    </source>
</evidence>
<dbReference type="GO" id="GO:0043565">
    <property type="term" value="F:sequence-specific DNA binding"/>
    <property type="evidence" value="ECO:0007669"/>
    <property type="project" value="InterPro"/>
</dbReference>
<dbReference type="PANTHER" id="PTHR46796">
    <property type="entry name" value="HTH-TYPE TRANSCRIPTIONAL ACTIVATOR RHAS-RELATED"/>
    <property type="match status" value="1"/>
</dbReference>
<reference evidence="5" key="1">
    <citation type="book" date="2014" name="THE 24TH EUROPEAN CONGRESS OF CLINICAL MICROBIOLOGY AND INFECTIOUS DISEASES" publisher="ECCMID 2014" city="Barcelona, Spain">
        <title>Identification of resistance genes in three multidrug-resistant Bacteroides fragilis isolates by whole genome sequencing.</title>
        <editorList>
            <person name="Unknown"/>
            <person name="A."/>
        </editorList>
        <authorList>
            <person name="Sydenham T.V."/>
            <person name="Hasman H."/>
            <person name="Wang M."/>
            <person name="Soki J."/>
            <person name="Nagy E."/>
            <person name="Justesen U.S."/>
        </authorList>
    </citation>
    <scope>NUCLEOTIDE SEQUENCE</scope>
    <source>
        <strain evidence="5">DCMOUH0018B</strain>
    </source>
</reference>
<dbReference type="Gene3D" id="1.10.10.60">
    <property type="entry name" value="Homeodomain-like"/>
    <property type="match status" value="1"/>
</dbReference>
<dbReference type="Proteomes" id="UP000028294">
    <property type="component" value="Chromosome"/>
</dbReference>
<dbReference type="PROSITE" id="PS01124">
    <property type="entry name" value="HTH_ARAC_FAMILY_2"/>
    <property type="match status" value="1"/>
</dbReference>
<dbReference type="RefSeq" id="WP_044299993.1">
    <property type="nucleotide sequence ID" value="NZ_CAEUHN010000012.1"/>
</dbReference>
<dbReference type="PATRIC" id="fig|817.53.peg.1386"/>
<name>A0A0I9UT11_BACFG</name>
<evidence type="ECO:0000256" key="1">
    <source>
        <dbReference type="ARBA" id="ARBA00023015"/>
    </source>
</evidence>
<feature type="domain" description="HTH araC/xylS-type" evidence="4">
    <location>
        <begin position="203"/>
        <end position="278"/>
    </location>
</feature>
<keyword evidence="2" id="KW-0238">DNA-binding</keyword>
<dbReference type="InterPro" id="IPR018060">
    <property type="entry name" value="HTH_AraC"/>
</dbReference>
<keyword evidence="1" id="KW-0805">Transcription regulation</keyword>
<evidence type="ECO:0000313" key="5">
    <source>
        <dbReference type="EMBL" id="KFX75419.1"/>
    </source>
</evidence>
<protein>
    <submittedName>
        <fullName evidence="5 6">Transcriptional regulator</fullName>
    </submittedName>
</protein>
<proteinExistence type="predicted"/>
<dbReference type="GO" id="GO:0003700">
    <property type="term" value="F:DNA-binding transcription factor activity"/>
    <property type="evidence" value="ECO:0007669"/>
    <property type="project" value="InterPro"/>
</dbReference>
<sequence length="278" mass="32507">MRINTLPQSFEYNIRNLYTPIQPAVMGTDGEISYVELAPDAQLQDFIYCYWNLKTNKPLDDIYNYRVVSDGCIDVVFNCTNHDEAYIMGYCNSFVKIGIDKEFSYFGVRFLPGIFPLLFNIDASELSNHYEHLNIVQPHLYNAIQQSENECSCLQNLCNELNRYFINHINKTDKLFDNRFFCALETILKSKGLINIEKDLNDGISSRHLQRLFNFYIGDTAKSFCRIVRFQNLLKIDPSIKSIKTEKSFYDFGYYDQTHFIKEFKLFYGKTPSKVAAE</sequence>
<organism evidence="5">
    <name type="scientific">Bacteroides fragilis</name>
    <dbReference type="NCBI Taxonomy" id="817"/>
    <lineage>
        <taxon>Bacteria</taxon>
        <taxon>Pseudomonadati</taxon>
        <taxon>Bacteroidota</taxon>
        <taxon>Bacteroidia</taxon>
        <taxon>Bacteroidales</taxon>
        <taxon>Bacteroidaceae</taxon>
        <taxon>Bacteroides</taxon>
    </lineage>
</organism>
<evidence type="ECO:0000259" key="4">
    <source>
        <dbReference type="PROSITE" id="PS01124"/>
    </source>
</evidence>
<reference evidence="6 7" key="3">
    <citation type="submission" date="2019-03" db="EMBL/GenBank/DDBJ databases">
        <title>Complete genome assembly of MDR B. fragilis.</title>
        <authorList>
            <person name="Sydenham T.V."/>
            <person name="Hasman H."/>
            <person name="Justesen U.S."/>
        </authorList>
    </citation>
    <scope>NUCLEOTIDE SEQUENCE [LARGE SCALE GENOMIC DNA]</scope>
    <source>
        <strain evidence="6 7">DCMOUH0067B</strain>
    </source>
</reference>